<dbReference type="CDD" id="cd10917">
    <property type="entry name" value="CE4_NodB_like_6s_7s"/>
    <property type="match status" value="1"/>
</dbReference>
<sequence>MPFKARYLVGAIALLLLVAVAPVVFVSLHAHNSGAIETDEEIVTLTFDDGPSPSSTLELLDLLDELKVPATFFITGSHAEDYPEIVAEAHSRGYQVANHGWNHKPLIHWGMKVPSEEVERTNLLIKRITGESSSLFRPPFLVGGLGLMRTLSARDIQIVGANASGLDWEEKDPTVIAQTVVSGVTPGSVILLHDGDGSTQESGRQASRQPTIEATKLLVNALRSQGYRFVPLSDLLD</sequence>
<dbReference type="InterPro" id="IPR011330">
    <property type="entry name" value="Glyco_hydro/deAcase_b/a-brl"/>
</dbReference>
<dbReference type="PROSITE" id="PS51677">
    <property type="entry name" value="NODB"/>
    <property type="match status" value="1"/>
</dbReference>
<gene>
    <name evidence="2" type="ORF">R0137_06280</name>
</gene>
<dbReference type="PANTHER" id="PTHR10587">
    <property type="entry name" value="GLYCOSYL TRANSFERASE-RELATED"/>
    <property type="match status" value="1"/>
</dbReference>
<dbReference type="EC" id="3.-.-.-" evidence="2"/>
<dbReference type="Gene3D" id="3.20.20.370">
    <property type="entry name" value="Glycoside hydrolase/deacetylase"/>
    <property type="match status" value="1"/>
</dbReference>
<name>A0ABZ0IH58_9GAMM</name>
<dbReference type="Proteomes" id="UP001626549">
    <property type="component" value="Chromosome"/>
</dbReference>
<dbReference type="InterPro" id="IPR002509">
    <property type="entry name" value="NODB_dom"/>
</dbReference>
<dbReference type="SUPFAM" id="SSF88713">
    <property type="entry name" value="Glycoside hydrolase/deacetylase"/>
    <property type="match status" value="1"/>
</dbReference>
<dbReference type="Pfam" id="PF01522">
    <property type="entry name" value="Polysacc_deac_1"/>
    <property type="match status" value="1"/>
</dbReference>
<evidence type="ECO:0000313" key="2">
    <source>
        <dbReference type="EMBL" id="WOJ98174.1"/>
    </source>
</evidence>
<evidence type="ECO:0000259" key="1">
    <source>
        <dbReference type="PROSITE" id="PS51677"/>
    </source>
</evidence>
<evidence type="ECO:0000313" key="3">
    <source>
        <dbReference type="Proteomes" id="UP001626549"/>
    </source>
</evidence>
<feature type="domain" description="NodB homology" evidence="1">
    <location>
        <begin position="41"/>
        <end position="230"/>
    </location>
</feature>
<keyword evidence="2" id="KW-0378">Hydrolase</keyword>
<organism evidence="2 3">
    <name type="scientific">Congregibacter brevis</name>
    <dbReference type="NCBI Taxonomy" id="3081201"/>
    <lineage>
        <taxon>Bacteria</taxon>
        <taxon>Pseudomonadati</taxon>
        <taxon>Pseudomonadota</taxon>
        <taxon>Gammaproteobacteria</taxon>
        <taxon>Cellvibrionales</taxon>
        <taxon>Halieaceae</taxon>
        <taxon>Congregibacter</taxon>
    </lineage>
</organism>
<proteinExistence type="predicted"/>
<reference evidence="2 3" key="1">
    <citation type="submission" date="2023-10" db="EMBL/GenBank/DDBJ databases">
        <title>Two novel species belonging to the OM43/NOR5 clade.</title>
        <authorList>
            <person name="Park M."/>
        </authorList>
    </citation>
    <scope>NUCLEOTIDE SEQUENCE [LARGE SCALE GENOMIC DNA]</scope>
    <source>
        <strain evidence="2 3">IMCC45268</strain>
    </source>
</reference>
<dbReference type="EMBL" id="CP136865">
    <property type="protein sequence ID" value="WOJ98174.1"/>
    <property type="molecule type" value="Genomic_DNA"/>
</dbReference>
<keyword evidence="3" id="KW-1185">Reference proteome</keyword>
<dbReference type="RefSeq" id="WP_407329408.1">
    <property type="nucleotide sequence ID" value="NZ_CP136865.1"/>
</dbReference>
<accession>A0ABZ0IH58</accession>
<dbReference type="InterPro" id="IPR050248">
    <property type="entry name" value="Polysacc_deacetylase_ArnD"/>
</dbReference>
<dbReference type="GO" id="GO:0016787">
    <property type="term" value="F:hydrolase activity"/>
    <property type="evidence" value="ECO:0007669"/>
    <property type="project" value="UniProtKB-KW"/>
</dbReference>
<protein>
    <submittedName>
        <fullName evidence="2">Polysaccharide deacetylase family protein</fullName>
        <ecNumber evidence="2">3.-.-.-</ecNumber>
    </submittedName>
</protein>